<feature type="region of interest" description="Disordered" evidence="1">
    <location>
        <begin position="219"/>
        <end position="239"/>
    </location>
</feature>
<evidence type="ECO:0000313" key="3">
    <source>
        <dbReference type="EMBL" id="SHL88005.1"/>
    </source>
</evidence>
<dbReference type="AlphaFoldDB" id="A0A1M7E8A4"/>
<keyword evidence="4" id="KW-1185">Reference proteome</keyword>
<protein>
    <submittedName>
        <fullName evidence="3">Sporulation related domain-containing protein</fullName>
    </submittedName>
</protein>
<evidence type="ECO:0000313" key="4">
    <source>
        <dbReference type="Proteomes" id="UP000322545"/>
    </source>
</evidence>
<dbReference type="Proteomes" id="UP000322545">
    <property type="component" value="Unassembled WGS sequence"/>
</dbReference>
<accession>A0A1M7E8A4</accession>
<feature type="compositionally biased region" description="Low complexity" evidence="1">
    <location>
        <begin position="219"/>
        <end position="228"/>
    </location>
</feature>
<dbReference type="Pfam" id="PF05036">
    <property type="entry name" value="SPOR"/>
    <property type="match status" value="1"/>
</dbReference>
<evidence type="ECO:0000256" key="1">
    <source>
        <dbReference type="SAM" id="MobiDB-lite"/>
    </source>
</evidence>
<feature type="region of interest" description="Disordered" evidence="1">
    <location>
        <begin position="1"/>
        <end position="25"/>
    </location>
</feature>
<dbReference type="InterPro" id="IPR036680">
    <property type="entry name" value="SPOR-like_sf"/>
</dbReference>
<sequence length="321" mass="33622">MITPGKPVTIRRRGKTRDTGKGQGMTQFIKSGGRGWKGMLVASGMTLVLTGCQTAGEFNPFRANQAGSGTATSGDATSVRLVERDVEAPDVFQKTDMGLWDGRPSLGGVWVAHPDVREPERVIIRNMSNSNFVIGALFRRERDNPGPVFQVSSDAAAALGMLAGAPVQLNVTALRREEAPEPEAPAEDAAGTVAAPEAVQTSALDPVAGAAAAIEAADDTTTTAAAAPAPAPQPAAPPRAAASSLEKPFIQIGIFSIEENAENTATAMRQNGMVPTVMKQSSQGKTFWRVIVGPATSRSERSVLLEKIRGVGFEDAYPVTN</sequence>
<dbReference type="PROSITE" id="PS51724">
    <property type="entry name" value="SPOR"/>
    <property type="match status" value="1"/>
</dbReference>
<reference evidence="3 4" key="1">
    <citation type="submission" date="2016-11" db="EMBL/GenBank/DDBJ databases">
        <authorList>
            <person name="Varghese N."/>
            <person name="Submissions S."/>
        </authorList>
    </citation>
    <scope>NUCLEOTIDE SEQUENCE [LARGE SCALE GENOMIC DNA]</scope>
    <source>
        <strain evidence="3 4">DSM 28249</strain>
    </source>
</reference>
<organism evidence="3 4">
    <name type="scientific">Roseovarius litoreus</name>
    <dbReference type="NCBI Taxonomy" id="1155722"/>
    <lineage>
        <taxon>Bacteria</taxon>
        <taxon>Pseudomonadati</taxon>
        <taxon>Pseudomonadota</taxon>
        <taxon>Alphaproteobacteria</taxon>
        <taxon>Rhodobacterales</taxon>
        <taxon>Roseobacteraceae</taxon>
        <taxon>Roseovarius</taxon>
    </lineage>
</organism>
<gene>
    <name evidence="3" type="ORF">SAMN05443432_103247</name>
</gene>
<dbReference type="EMBL" id="FRCB01000003">
    <property type="protein sequence ID" value="SHL88005.1"/>
    <property type="molecule type" value="Genomic_DNA"/>
</dbReference>
<dbReference type="InterPro" id="IPR007730">
    <property type="entry name" value="SPOR-like_dom"/>
</dbReference>
<evidence type="ECO:0000259" key="2">
    <source>
        <dbReference type="PROSITE" id="PS51724"/>
    </source>
</evidence>
<dbReference type="GO" id="GO:0042834">
    <property type="term" value="F:peptidoglycan binding"/>
    <property type="evidence" value="ECO:0007669"/>
    <property type="project" value="InterPro"/>
</dbReference>
<dbReference type="Gene3D" id="3.30.70.1070">
    <property type="entry name" value="Sporulation related repeat"/>
    <property type="match status" value="1"/>
</dbReference>
<dbReference type="SUPFAM" id="SSF110997">
    <property type="entry name" value="Sporulation related repeat"/>
    <property type="match status" value="1"/>
</dbReference>
<feature type="domain" description="SPOR" evidence="2">
    <location>
        <begin position="242"/>
        <end position="321"/>
    </location>
</feature>
<proteinExistence type="predicted"/>
<name>A0A1M7E8A4_9RHOB</name>